<reference evidence="2" key="1">
    <citation type="journal article" date="2019" name="Int. J. Syst. Evol. Microbiol.">
        <title>The Global Catalogue of Microorganisms (GCM) 10K type strain sequencing project: providing services to taxonomists for standard genome sequencing and annotation.</title>
        <authorList>
            <consortium name="The Broad Institute Genomics Platform"/>
            <consortium name="The Broad Institute Genome Sequencing Center for Infectious Disease"/>
            <person name="Wu L."/>
            <person name="Ma J."/>
        </authorList>
    </citation>
    <scope>NUCLEOTIDE SEQUENCE [LARGE SCALE GENOMIC DNA]</scope>
    <source>
        <strain evidence="2">KCTC 42473</strain>
    </source>
</reference>
<proteinExistence type="predicted"/>
<dbReference type="EMBL" id="JBHRXY010000069">
    <property type="protein sequence ID" value="MFC3632092.1"/>
    <property type="molecule type" value="Genomic_DNA"/>
</dbReference>
<dbReference type="Proteomes" id="UP001595539">
    <property type="component" value="Unassembled WGS sequence"/>
</dbReference>
<protein>
    <submittedName>
        <fullName evidence="1">MobV family relaxase</fullName>
    </submittedName>
</protein>
<evidence type="ECO:0000313" key="2">
    <source>
        <dbReference type="Proteomes" id="UP001595539"/>
    </source>
</evidence>
<dbReference type="RefSeq" id="WP_377764539.1">
    <property type="nucleotide sequence ID" value="NZ_JBHRXY010000069.1"/>
</dbReference>
<dbReference type="Pfam" id="PF01076">
    <property type="entry name" value="Mob_Pre"/>
    <property type="match status" value="1"/>
</dbReference>
<comment type="caution">
    <text evidence="1">The sequence shown here is derived from an EMBL/GenBank/DDBJ whole genome shotgun (WGS) entry which is preliminary data.</text>
</comment>
<dbReference type="CDD" id="cd17242">
    <property type="entry name" value="MobM_relaxase"/>
    <property type="match status" value="1"/>
</dbReference>
<accession>A0ABV7UAE4</accession>
<dbReference type="InterPro" id="IPR001668">
    <property type="entry name" value="Mob_Pre"/>
</dbReference>
<gene>
    <name evidence="1" type="primary">mobV</name>
    <name evidence="1" type="ORF">ACFOM8_22020</name>
</gene>
<sequence>MRDSFVIGQYDWLKTQGGRPAGERRYAILRVGKIKTKGQLGAALSHNFRERHTPNADLDRLHENTVLKGPENGQDVVAAWEARAPEKIRKNAVHALEYFVGASPEKMAAMSRTQQDAYFRKALDWFEARHGKDNVLSAVIHRDETTPHMQILVIPLDARGKLNARELVGGKATLSKMQTDFAHEVGIAFGLERGRERSQATHQTIKEYYAHAQEPVEADFRLPERRKGHVLGVGRESDEEWRQRATEAAREAIVRAKAQYEDRLRQIERGAAQLLAGIRTHEQALRRGLGLSTPEERQMADIHMNGLLITARTRELSPTESRELVEAVETVLGPDGMTRLLGGDLDQLPGETFADRTQAAAPVLHALVDAGRDVTLALDRLEGHWRSLEEARQAEQEEKRMRARTVVIEKTHDHTHDEGDVWEL</sequence>
<organism evidence="1 2">
    <name type="scientific">Paracoccus angustae</name>
    <dbReference type="NCBI Taxonomy" id="1671480"/>
    <lineage>
        <taxon>Bacteria</taxon>
        <taxon>Pseudomonadati</taxon>
        <taxon>Pseudomonadota</taxon>
        <taxon>Alphaproteobacteria</taxon>
        <taxon>Rhodobacterales</taxon>
        <taxon>Paracoccaceae</taxon>
        <taxon>Paracoccus</taxon>
    </lineage>
</organism>
<name>A0ABV7UAE4_9RHOB</name>
<dbReference type="NCBIfam" id="NF041497">
    <property type="entry name" value="MobV"/>
    <property type="match status" value="1"/>
</dbReference>
<evidence type="ECO:0000313" key="1">
    <source>
        <dbReference type="EMBL" id="MFC3632092.1"/>
    </source>
</evidence>
<keyword evidence="2" id="KW-1185">Reference proteome</keyword>
<dbReference type="Gene3D" id="3.30.930.30">
    <property type="match status" value="1"/>
</dbReference>